<proteinExistence type="predicted"/>
<accession>A0A4P9W742</accession>
<evidence type="ECO:0000313" key="3">
    <source>
        <dbReference type="Proteomes" id="UP000269721"/>
    </source>
</evidence>
<name>A0A4P9W742_9FUNG</name>
<dbReference type="Proteomes" id="UP000269721">
    <property type="component" value="Unassembled WGS sequence"/>
</dbReference>
<reference evidence="3" key="1">
    <citation type="journal article" date="2018" name="Nat. Microbiol.">
        <title>Leveraging single-cell genomics to expand the fungal tree of life.</title>
        <authorList>
            <person name="Ahrendt S.R."/>
            <person name="Quandt C.A."/>
            <person name="Ciobanu D."/>
            <person name="Clum A."/>
            <person name="Salamov A."/>
            <person name="Andreopoulos B."/>
            <person name="Cheng J.F."/>
            <person name="Woyke T."/>
            <person name="Pelin A."/>
            <person name="Henrissat B."/>
            <person name="Reynolds N.K."/>
            <person name="Benny G.L."/>
            <person name="Smith M.E."/>
            <person name="James T.Y."/>
            <person name="Grigoriev I.V."/>
        </authorList>
    </citation>
    <scope>NUCLEOTIDE SEQUENCE [LARGE SCALE GENOMIC DNA]</scope>
</reference>
<sequence>MRRRGRKSSWAVFVLRFVWREKGGGHTCGRNVTAVCQAPDGAPRLHWFVHEDDKSGNVEEEGSVLTDPSTLVTEELPTPSAANPPHPLAYHSNTNSNLNPCGPPHRSSRSSCSRPNAFNQANAVAVSNGASVAKAFITTLNKEFTGLVTKWSNQLAALGTNAVVEKAMTTDDTKPGSVVTTDWLVPVANIICACPRLGPLSTSTDFVLGPILRFREAATNGCISPRVGPPCTCITFPLRSSPPRRPLTRHVHCVARPGGRGARKNSRIYPLKYAVYKMTPQYHALTAAKPTAAVVYANFYTNKKTPKVPTYSCTVYANYLNYFSFMSSAPCPTKNSFWAVLAVPSETTSDGHPFPAGSILDTSSSVAIAGDVFDQTKDTNLADAGKYLLSTYHSYQKVSTISTTFKGPDGEEWFLEVVRVTLGDVFAFGVFV</sequence>
<dbReference type="EMBL" id="KZ996900">
    <property type="protein sequence ID" value="RKO88164.1"/>
    <property type="molecule type" value="Genomic_DNA"/>
</dbReference>
<dbReference type="AlphaFoldDB" id="A0A4P9W742"/>
<gene>
    <name evidence="2" type="ORF">BDK51DRAFT_26226</name>
</gene>
<protein>
    <submittedName>
        <fullName evidence="2">Uncharacterized protein</fullName>
    </submittedName>
</protein>
<keyword evidence="3" id="KW-1185">Reference proteome</keyword>
<evidence type="ECO:0000256" key="1">
    <source>
        <dbReference type="SAM" id="MobiDB-lite"/>
    </source>
</evidence>
<organism evidence="2 3">
    <name type="scientific">Blyttiomyces helicus</name>
    <dbReference type="NCBI Taxonomy" id="388810"/>
    <lineage>
        <taxon>Eukaryota</taxon>
        <taxon>Fungi</taxon>
        <taxon>Fungi incertae sedis</taxon>
        <taxon>Chytridiomycota</taxon>
        <taxon>Chytridiomycota incertae sedis</taxon>
        <taxon>Chytridiomycetes</taxon>
        <taxon>Chytridiomycetes incertae sedis</taxon>
        <taxon>Blyttiomyces</taxon>
    </lineage>
</organism>
<evidence type="ECO:0000313" key="2">
    <source>
        <dbReference type="EMBL" id="RKO88164.1"/>
    </source>
</evidence>
<feature type="region of interest" description="Disordered" evidence="1">
    <location>
        <begin position="76"/>
        <end position="114"/>
    </location>
</feature>